<dbReference type="Pfam" id="PF09742">
    <property type="entry name" value="Dymeclin"/>
    <property type="match status" value="1"/>
</dbReference>
<comment type="caution">
    <text evidence="5">The sequence shown here is derived from an EMBL/GenBank/DDBJ whole genome shotgun (WGS) entry which is preliminary data.</text>
</comment>
<evidence type="ECO:0000256" key="1">
    <source>
        <dbReference type="ARBA" id="ARBA00010603"/>
    </source>
</evidence>
<keyword evidence="3" id="KW-0519">Myristate</keyword>
<accession>A0A1Z5JSW6</accession>
<dbReference type="PANTHER" id="PTHR12895">
    <property type="entry name" value="DYMECLIN"/>
    <property type="match status" value="1"/>
</dbReference>
<dbReference type="EMBL" id="BDSP01000111">
    <property type="protein sequence ID" value="GAX17114.1"/>
    <property type="molecule type" value="Genomic_DNA"/>
</dbReference>
<proteinExistence type="inferred from homology"/>
<dbReference type="PANTHER" id="PTHR12895:SF9">
    <property type="entry name" value="DYMECLIN"/>
    <property type="match status" value="1"/>
</dbReference>
<dbReference type="AlphaFoldDB" id="A0A1Z5JSW6"/>
<dbReference type="GO" id="GO:0005794">
    <property type="term" value="C:Golgi apparatus"/>
    <property type="evidence" value="ECO:0007669"/>
    <property type="project" value="TreeGrafter"/>
</dbReference>
<evidence type="ECO:0000256" key="3">
    <source>
        <dbReference type="ARBA" id="ARBA00022707"/>
    </source>
</evidence>
<protein>
    <recommendedName>
        <fullName evidence="2">Dymeclin</fullName>
    </recommendedName>
</protein>
<dbReference type="OrthoDB" id="44990at2759"/>
<name>A0A1Z5JSW6_FISSO</name>
<comment type="similarity">
    <text evidence="1">Belongs to the dymeclin family.</text>
</comment>
<evidence type="ECO:0000313" key="5">
    <source>
        <dbReference type="EMBL" id="GAX17114.1"/>
    </source>
</evidence>
<dbReference type="InterPro" id="IPR019142">
    <property type="entry name" value="Dymeclin"/>
</dbReference>
<dbReference type="InParanoid" id="A0A1Z5JSW6"/>
<keyword evidence="6" id="KW-1185">Reference proteome</keyword>
<organism evidence="5 6">
    <name type="scientific">Fistulifera solaris</name>
    <name type="common">Oleaginous diatom</name>
    <dbReference type="NCBI Taxonomy" id="1519565"/>
    <lineage>
        <taxon>Eukaryota</taxon>
        <taxon>Sar</taxon>
        <taxon>Stramenopiles</taxon>
        <taxon>Ochrophyta</taxon>
        <taxon>Bacillariophyta</taxon>
        <taxon>Bacillariophyceae</taxon>
        <taxon>Bacillariophycidae</taxon>
        <taxon>Naviculales</taxon>
        <taxon>Naviculaceae</taxon>
        <taxon>Fistulifera</taxon>
    </lineage>
</organism>
<reference evidence="5 6" key="1">
    <citation type="journal article" date="2015" name="Plant Cell">
        <title>Oil accumulation by the oleaginous diatom Fistulifera solaris as revealed by the genome and transcriptome.</title>
        <authorList>
            <person name="Tanaka T."/>
            <person name="Maeda Y."/>
            <person name="Veluchamy A."/>
            <person name="Tanaka M."/>
            <person name="Abida H."/>
            <person name="Marechal E."/>
            <person name="Bowler C."/>
            <person name="Muto M."/>
            <person name="Sunaga Y."/>
            <person name="Tanaka M."/>
            <person name="Yoshino T."/>
            <person name="Taniguchi T."/>
            <person name="Fukuda Y."/>
            <person name="Nemoto M."/>
            <person name="Matsumoto M."/>
            <person name="Wong P.S."/>
            <person name="Aburatani S."/>
            <person name="Fujibuchi W."/>
        </authorList>
    </citation>
    <scope>NUCLEOTIDE SEQUENCE [LARGE SCALE GENOMIC DNA]</scope>
    <source>
        <strain evidence="5 6">JPCC DA0580</strain>
    </source>
</reference>
<gene>
    <name evidence="5" type="ORF">FisN_5Hh500</name>
</gene>
<evidence type="ECO:0000256" key="4">
    <source>
        <dbReference type="ARBA" id="ARBA00023288"/>
    </source>
</evidence>
<dbReference type="Proteomes" id="UP000198406">
    <property type="component" value="Unassembled WGS sequence"/>
</dbReference>
<evidence type="ECO:0000313" key="6">
    <source>
        <dbReference type="Proteomes" id="UP000198406"/>
    </source>
</evidence>
<dbReference type="GO" id="GO:0007030">
    <property type="term" value="P:Golgi organization"/>
    <property type="evidence" value="ECO:0007669"/>
    <property type="project" value="TreeGrafter"/>
</dbReference>
<sequence>MWGSPERAIRLEDSDHLAVLLFQISGPSHIPWKDQRWQELLHGYDVWVHVEQRQGGPLERAGQALAQHAPRSSNLAALALHVTRMVDAILPNTEQAFSDRIAMVGRARATAGTLNLFRILTHAVIANQPSIDSPEYLSQCFSYRNRDNNHEQNTAPDLLSALLRFLTQCSAAMKDIPEIYDTTALVLDWLLVALSTQLYKPMISSFQRKNGGSDLFWTLLMQQARLHATLPKTDASWTPRELVSCLMQFQLDRLAAPARSIQEHNSSLAKQVAAAKGEKCGPDGLYETHLIVTASSKSTTKVIESASSTNTSRALARYQSRSSANVFIDATKGALVLSSTIILLPFRLVTLALGLLRRGDKGYDQLHKTQLQSSFLRSRRTNDVLWLTEAPVADLAGSFLLLVLNNERAGSNAFRNELASLSDNRWEGDTDLNGGLPDLPNLGDEMAPLVTEGTSLSSRVTHDENAFLMDFERIFASFGTTVHNEVGALLLYTILQASPKFSEAIAVRSDLDTVVLPLLRTLYLSSSTRFYTTSTSSRGKDGEAAKKLNIRNCPFRSQSQLYVMIILLLLFSQDTSFGADAFRRISIQSIPWYKERNLKTISLGSMIVLSMLRSLTFNLNRLQDPFLLSNCCAVLLNLAPSVVELHDYAAMRLSAVTVACIKRYAELVVEHPNDDEEDLSSPRAMNGEVARTLLQVIKHCVGSKNIDRNLHLIYALVYHQTDFKKVFTSNVCPFRKSEYSSIQKVIDAAKRIIDEGDDARTAAKALKVLLDHAETLKQVATDAKKRSSTEDLFTYEEESDPEVFFVPYVWEIIVSVVTSSSIEWDTDKIKVFALLDDSFEELPVGLMDGHQHDTTKFSMDVSDVV</sequence>
<evidence type="ECO:0000256" key="2">
    <source>
        <dbReference type="ARBA" id="ARBA00015736"/>
    </source>
</evidence>
<keyword evidence="4" id="KW-0449">Lipoprotein</keyword>